<dbReference type="EMBL" id="KN847318">
    <property type="protein sequence ID" value="KIW58563.1"/>
    <property type="molecule type" value="Genomic_DNA"/>
</dbReference>
<dbReference type="RefSeq" id="XP_013319147.1">
    <property type="nucleotide sequence ID" value="XM_013463693.1"/>
</dbReference>
<evidence type="ECO:0000313" key="9">
    <source>
        <dbReference type="EMBL" id="KIW58563.1"/>
    </source>
</evidence>
<name>A0A0D2ES83_9EURO</name>
<evidence type="ECO:0000256" key="8">
    <source>
        <dbReference type="SAM" id="MobiDB-lite"/>
    </source>
</evidence>
<gene>
    <name evidence="9" type="ORF">PV05_03071</name>
</gene>
<dbReference type="GO" id="GO:0000981">
    <property type="term" value="F:DNA-binding transcription factor activity, RNA polymerase II-specific"/>
    <property type="evidence" value="ECO:0007669"/>
    <property type="project" value="TreeGrafter"/>
</dbReference>
<feature type="region of interest" description="Disordered" evidence="8">
    <location>
        <begin position="494"/>
        <end position="514"/>
    </location>
</feature>
<evidence type="ECO:0000256" key="6">
    <source>
        <dbReference type="ARBA" id="ARBA00023163"/>
    </source>
</evidence>
<dbReference type="OrthoDB" id="4120048at2759"/>
<organism evidence="9 10">
    <name type="scientific">Exophiala xenobiotica</name>
    <dbReference type="NCBI Taxonomy" id="348802"/>
    <lineage>
        <taxon>Eukaryota</taxon>
        <taxon>Fungi</taxon>
        <taxon>Dikarya</taxon>
        <taxon>Ascomycota</taxon>
        <taxon>Pezizomycotina</taxon>
        <taxon>Eurotiomycetes</taxon>
        <taxon>Chaetothyriomycetidae</taxon>
        <taxon>Chaetothyriales</taxon>
        <taxon>Herpotrichiellaceae</taxon>
        <taxon>Exophiala</taxon>
    </lineage>
</organism>
<sequence>MLRSTSPSSDTTEKMKIRHLLQGREEASTAPPTSAFFTNMDSTPAHPPHETGCWNSRSFQLLETHAEDFPTPESLHTSSPEELCRVPSVPQPPDDEELTELCNFFLGNLLKFIPIIRTEDIGSYGDMAREGQRLLAHSMAYVAAGFVPGCKPIRARLAPFIFAYLEQCALEGNEESRWTALQAVAVLYNWTTPNFHVDFSDRVVQNPPLTHNALRAIWDKLVLTTTPLEVSEDVARLLEQYPMECTIRKHRRVWWYLCCLWMHATIHYRTWLIDPGNVFKADPGIYTCKYIFRDYLTDHVIGPIVAQVELCCIRERFLDAGHRIDSSQQPLTMLKEMNDAVDSWHREWSRQWTNSGSYEPLEVYYHFTRFCISVQASRLYQSCSTSEISPSAGLSLIETSVERVCDLCSVFTNLNPLSSYSLCFVPEDVFALVICGCEYVLGVQTTLHNLKLLNTHQLVSLRAIAELMLAVATYDKEWAASQGATLLRRLSTRLSGQRDNQPSDASPAPLITSS</sequence>
<proteinExistence type="predicted"/>
<keyword evidence="2" id="KW-0479">Metal-binding</keyword>
<keyword evidence="3" id="KW-0862">Zinc</keyword>
<dbReference type="GO" id="GO:0005634">
    <property type="term" value="C:nucleus"/>
    <property type="evidence" value="ECO:0007669"/>
    <property type="project" value="UniProtKB-SubCell"/>
</dbReference>
<dbReference type="InterPro" id="IPR051089">
    <property type="entry name" value="prtT"/>
</dbReference>
<evidence type="ECO:0000256" key="5">
    <source>
        <dbReference type="ARBA" id="ARBA00023125"/>
    </source>
</evidence>
<dbReference type="Proteomes" id="UP000054342">
    <property type="component" value="Unassembled WGS sequence"/>
</dbReference>
<feature type="region of interest" description="Disordered" evidence="8">
    <location>
        <begin position="70"/>
        <end position="92"/>
    </location>
</feature>
<evidence type="ECO:0000256" key="1">
    <source>
        <dbReference type="ARBA" id="ARBA00004123"/>
    </source>
</evidence>
<dbReference type="GeneID" id="25324979"/>
<keyword evidence="4" id="KW-0805">Transcription regulation</keyword>
<keyword evidence="5" id="KW-0238">DNA-binding</keyword>
<protein>
    <recommendedName>
        <fullName evidence="11">Transcription factor domain-containing protein</fullName>
    </recommendedName>
</protein>
<keyword evidence="6" id="KW-0804">Transcription</keyword>
<evidence type="ECO:0000313" key="10">
    <source>
        <dbReference type="Proteomes" id="UP000054342"/>
    </source>
</evidence>
<evidence type="ECO:0000256" key="4">
    <source>
        <dbReference type="ARBA" id="ARBA00023015"/>
    </source>
</evidence>
<keyword evidence="7" id="KW-0539">Nucleus</keyword>
<dbReference type="CDD" id="cd12148">
    <property type="entry name" value="fungal_TF_MHR"/>
    <property type="match status" value="1"/>
</dbReference>
<evidence type="ECO:0008006" key="11">
    <source>
        <dbReference type="Google" id="ProtNLM"/>
    </source>
</evidence>
<dbReference type="AlphaFoldDB" id="A0A0D2ES83"/>
<reference evidence="9 10" key="1">
    <citation type="submission" date="2015-01" db="EMBL/GenBank/DDBJ databases">
        <title>The Genome Sequence of Exophiala xenobiotica CBS118157.</title>
        <authorList>
            <consortium name="The Broad Institute Genomics Platform"/>
            <person name="Cuomo C."/>
            <person name="de Hoog S."/>
            <person name="Gorbushina A."/>
            <person name="Stielow B."/>
            <person name="Teixiera M."/>
            <person name="Abouelleil A."/>
            <person name="Chapman S.B."/>
            <person name="Priest M."/>
            <person name="Young S.K."/>
            <person name="Wortman J."/>
            <person name="Nusbaum C."/>
            <person name="Birren B."/>
        </authorList>
    </citation>
    <scope>NUCLEOTIDE SEQUENCE [LARGE SCALE GENOMIC DNA]</scope>
    <source>
        <strain evidence="9 10">CBS 118157</strain>
    </source>
</reference>
<accession>A0A0D2ES83</accession>
<evidence type="ECO:0000256" key="2">
    <source>
        <dbReference type="ARBA" id="ARBA00022723"/>
    </source>
</evidence>
<dbReference type="PANTHER" id="PTHR31845">
    <property type="entry name" value="FINGER DOMAIN PROTEIN, PUTATIVE-RELATED"/>
    <property type="match status" value="1"/>
</dbReference>
<dbReference type="PANTHER" id="PTHR31845:SF34">
    <property type="entry name" value="TRANSCRIPTIONAL ACTIVATOR OF PROTEASES PRTT"/>
    <property type="match status" value="1"/>
</dbReference>
<dbReference type="GO" id="GO:0046872">
    <property type="term" value="F:metal ion binding"/>
    <property type="evidence" value="ECO:0007669"/>
    <property type="project" value="UniProtKB-KW"/>
</dbReference>
<comment type="subcellular location">
    <subcellularLocation>
        <location evidence="1">Nucleus</location>
    </subcellularLocation>
</comment>
<keyword evidence="10" id="KW-1185">Reference proteome</keyword>
<dbReference type="HOGENOM" id="CLU_529999_0_0_1"/>
<evidence type="ECO:0000256" key="7">
    <source>
        <dbReference type="ARBA" id="ARBA00023242"/>
    </source>
</evidence>
<evidence type="ECO:0000256" key="3">
    <source>
        <dbReference type="ARBA" id="ARBA00022833"/>
    </source>
</evidence>
<dbReference type="GO" id="GO:0000976">
    <property type="term" value="F:transcription cis-regulatory region binding"/>
    <property type="evidence" value="ECO:0007669"/>
    <property type="project" value="TreeGrafter"/>
</dbReference>